<dbReference type="InterPro" id="IPR050922">
    <property type="entry name" value="LytR/CpsA/Psr_CW_biosynth"/>
</dbReference>
<name>A0A1M6IAZ6_9CLOT</name>
<dbReference type="STRING" id="1121302.SAMN02745163_01755"/>
<dbReference type="InterPro" id="IPR004474">
    <property type="entry name" value="LytR_CpsA_psr"/>
</dbReference>
<proteinExistence type="inferred from homology"/>
<dbReference type="PANTHER" id="PTHR33392">
    <property type="entry name" value="POLYISOPRENYL-TEICHOIC ACID--PEPTIDOGLYCAN TEICHOIC ACID TRANSFERASE TAGU"/>
    <property type="match status" value="1"/>
</dbReference>
<comment type="similarity">
    <text evidence="1">Belongs to the LytR/CpsA/Psr (LCP) family.</text>
</comment>
<dbReference type="AlphaFoldDB" id="A0A1M6IAZ6"/>
<keyword evidence="3" id="KW-1133">Transmembrane helix</keyword>
<evidence type="ECO:0000256" key="3">
    <source>
        <dbReference type="SAM" id="Phobius"/>
    </source>
</evidence>
<feature type="region of interest" description="Disordered" evidence="2">
    <location>
        <begin position="344"/>
        <end position="383"/>
    </location>
</feature>
<evidence type="ECO:0000256" key="1">
    <source>
        <dbReference type="ARBA" id="ARBA00006068"/>
    </source>
</evidence>
<keyword evidence="3" id="KW-0472">Membrane</keyword>
<dbReference type="PANTHER" id="PTHR33392:SF6">
    <property type="entry name" value="POLYISOPRENYL-TEICHOIC ACID--PEPTIDOGLYCAN TEICHOIC ACID TRANSFERASE TAGU"/>
    <property type="match status" value="1"/>
</dbReference>
<keyword evidence="3" id="KW-0812">Transmembrane</keyword>
<dbReference type="EMBL" id="FQZB01000007">
    <property type="protein sequence ID" value="SHJ31632.1"/>
    <property type="molecule type" value="Genomic_DNA"/>
</dbReference>
<feature type="transmembrane region" description="Helical" evidence="3">
    <location>
        <begin position="12"/>
        <end position="31"/>
    </location>
</feature>
<dbReference type="Gene3D" id="3.40.630.190">
    <property type="entry name" value="LCP protein"/>
    <property type="match status" value="1"/>
</dbReference>
<organism evidence="5 6">
    <name type="scientific">Clostridium cavendishii DSM 21758</name>
    <dbReference type="NCBI Taxonomy" id="1121302"/>
    <lineage>
        <taxon>Bacteria</taxon>
        <taxon>Bacillati</taxon>
        <taxon>Bacillota</taxon>
        <taxon>Clostridia</taxon>
        <taxon>Eubacteriales</taxon>
        <taxon>Clostridiaceae</taxon>
        <taxon>Clostridium</taxon>
    </lineage>
</organism>
<protein>
    <submittedName>
        <fullName evidence="5">Transcriptional attenuator, LytR family</fullName>
    </submittedName>
</protein>
<evidence type="ECO:0000256" key="2">
    <source>
        <dbReference type="SAM" id="MobiDB-lite"/>
    </source>
</evidence>
<dbReference type="RefSeq" id="WP_072986288.1">
    <property type="nucleotide sequence ID" value="NZ_FQZB01000007.1"/>
</dbReference>
<accession>A0A1M6IAZ6</accession>
<evidence type="ECO:0000313" key="6">
    <source>
        <dbReference type="Proteomes" id="UP000184310"/>
    </source>
</evidence>
<dbReference type="OrthoDB" id="9782542at2"/>
<feature type="compositionally biased region" description="Polar residues" evidence="2">
    <location>
        <begin position="355"/>
        <end position="364"/>
    </location>
</feature>
<reference evidence="5 6" key="1">
    <citation type="submission" date="2016-11" db="EMBL/GenBank/DDBJ databases">
        <authorList>
            <person name="Jaros S."/>
            <person name="Januszkiewicz K."/>
            <person name="Wedrychowicz H."/>
        </authorList>
    </citation>
    <scope>NUCLEOTIDE SEQUENCE [LARGE SCALE GENOMIC DNA]</scope>
    <source>
        <strain evidence="5 6">DSM 21758</strain>
    </source>
</reference>
<dbReference type="NCBIfam" id="TIGR00350">
    <property type="entry name" value="lytR_cpsA_psr"/>
    <property type="match status" value="1"/>
</dbReference>
<evidence type="ECO:0000313" key="5">
    <source>
        <dbReference type="EMBL" id="SHJ31632.1"/>
    </source>
</evidence>
<feature type="domain" description="Cell envelope-related transcriptional attenuator" evidence="4">
    <location>
        <begin position="85"/>
        <end position="238"/>
    </location>
</feature>
<dbReference type="Proteomes" id="UP000184310">
    <property type="component" value="Unassembled WGS sequence"/>
</dbReference>
<feature type="compositionally biased region" description="Basic and acidic residues" evidence="2">
    <location>
        <begin position="344"/>
        <end position="354"/>
    </location>
</feature>
<sequence length="383" mass="44113">MIRKKERKRSKNIMWIIIILTLVIGASLFAIKPFKEDKFNGEESKITKEELVVNKLNDNIEVEKDCKNILLLGVDSRKNDFSDSRTDSIIIATVDPNRNTVKLTSVMRDTMVEVPGKGYNKINAAYSLGGVELLKRALKYNFNVNIDTYMIIDFKGFQEVIDVLGGIEVEIKNYEVKEINKYIKEVNGNKATLINSSGMQKLNGQQALSYSRIRKVGNGDFERMDRQKRVIGLVLDKVTKMNVSEYPTLLSKMYPFIRSDMQSGYILKMANTIYMMQGIQLKNFRIPLDNTGIMTFVDSQWVVIPKLKQTTKELMKFMYPDKDLSNIRVPDNWYIINKATEQKRKLEEEKKSENEVLNQSQSAQDNKEIKTKNIPELSEDGLD</sequence>
<gene>
    <name evidence="5" type="ORF">SAMN02745163_01755</name>
</gene>
<dbReference type="Pfam" id="PF03816">
    <property type="entry name" value="LytR_cpsA_psr"/>
    <property type="match status" value="1"/>
</dbReference>
<evidence type="ECO:0000259" key="4">
    <source>
        <dbReference type="Pfam" id="PF03816"/>
    </source>
</evidence>
<keyword evidence="6" id="KW-1185">Reference proteome</keyword>